<accession>A0A494G8H7</accession>
<keyword evidence="2" id="KW-1185">Reference proteome</keyword>
<dbReference type="EnsemblPlants" id="Solyc00g008020.1.1">
    <property type="protein sequence ID" value="Solyc00g008020.1.1"/>
    <property type="gene ID" value="Solyc00g008020.1"/>
</dbReference>
<dbReference type="PaxDb" id="4081-Solyc00g008020.1.1"/>
<reference evidence="1" key="1">
    <citation type="journal article" date="2012" name="Nature">
        <title>The tomato genome sequence provides insights into fleshy fruit evolution.</title>
        <authorList>
            <consortium name="Tomato Genome Consortium"/>
        </authorList>
    </citation>
    <scope>NUCLEOTIDE SEQUENCE [LARGE SCALE GENOMIC DNA]</scope>
    <source>
        <strain evidence="1">cv. Heinz 1706</strain>
    </source>
</reference>
<dbReference type="PANTHER" id="PTHR33187">
    <property type="entry name" value="WU:FI09B08"/>
    <property type="match status" value="1"/>
</dbReference>
<dbReference type="Proteomes" id="UP000004994">
    <property type="component" value="Unassembled WGS sequence"/>
</dbReference>
<dbReference type="InParanoid" id="A0A494G8H7"/>
<organism evidence="1">
    <name type="scientific">Solanum lycopersicum</name>
    <name type="common">Tomato</name>
    <name type="synonym">Lycopersicon esculentum</name>
    <dbReference type="NCBI Taxonomy" id="4081"/>
    <lineage>
        <taxon>Eukaryota</taxon>
        <taxon>Viridiplantae</taxon>
        <taxon>Streptophyta</taxon>
        <taxon>Embryophyta</taxon>
        <taxon>Tracheophyta</taxon>
        <taxon>Spermatophyta</taxon>
        <taxon>Magnoliopsida</taxon>
        <taxon>eudicotyledons</taxon>
        <taxon>Gunneridae</taxon>
        <taxon>Pentapetalae</taxon>
        <taxon>asterids</taxon>
        <taxon>lamiids</taxon>
        <taxon>Solanales</taxon>
        <taxon>Solanaceae</taxon>
        <taxon>Solanoideae</taxon>
        <taxon>Solaneae</taxon>
        <taxon>Solanum</taxon>
        <taxon>Solanum subgen. Lycopersicon</taxon>
    </lineage>
</organism>
<proteinExistence type="predicted"/>
<reference evidence="1" key="2">
    <citation type="submission" date="2019-04" db="UniProtKB">
        <authorList>
            <consortium name="EnsemblPlants"/>
        </authorList>
    </citation>
    <scope>IDENTIFICATION</scope>
    <source>
        <strain evidence="1">cv. Heinz 1706</strain>
    </source>
</reference>
<protein>
    <submittedName>
        <fullName evidence="1">Uncharacterized protein</fullName>
    </submittedName>
</protein>
<evidence type="ECO:0000313" key="2">
    <source>
        <dbReference type="Proteomes" id="UP000004994"/>
    </source>
</evidence>
<evidence type="ECO:0000313" key="1">
    <source>
        <dbReference type="EnsemblPlants" id="Solyc00g008020.1.1"/>
    </source>
</evidence>
<dbReference type="PANTHER" id="PTHR33187:SF11">
    <property type="entry name" value="AMINOTRANSFERASE-LIKE PLANT MOBILE DOMAIN-CONTAINING PROTEIN"/>
    <property type="match status" value="1"/>
</dbReference>
<dbReference type="Gramene" id="Solyc00g008020.1.1">
    <property type="protein sequence ID" value="Solyc00g008020.1.1"/>
    <property type="gene ID" value="Solyc00g008020.1"/>
</dbReference>
<sequence>MAYDYRPWRTYTVGRCWAWKVIIDLGLHTHAHTIGLRQPWQCYNRPWTTHTTGRLRALNVIIALGKYTWSEYVGYDMLSSPLESIHNWTMPGIIGYQCPCTSHTIVQFLAWHARMALRQHTWLDDVRSGMTSSSIDSIHGGLYRACYTIIAIGSTSARMMTGVTCHFLPWKAPTLGGLRHVMPSSHLESIYGWKTSGEACNHGPCPEHTVDRCWAW</sequence>
<name>A0A494G8H7_SOLLC</name>
<dbReference type="AlphaFoldDB" id="A0A494G8H7"/>